<comment type="similarity">
    <text evidence="1">Belongs to the UDPGP type 1 family.</text>
</comment>
<dbReference type="OrthoDB" id="932129at2759"/>
<dbReference type="InterPro" id="IPR002618">
    <property type="entry name" value="UDPGP_fam"/>
</dbReference>
<dbReference type="GO" id="GO:0003983">
    <property type="term" value="F:UTP:glucose-1-phosphate uridylyltransferase activity"/>
    <property type="evidence" value="ECO:0007669"/>
    <property type="project" value="UniProtKB-EC"/>
</dbReference>
<dbReference type="GO" id="GO:0005978">
    <property type="term" value="P:glycogen biosynthetic process"/>
    <property type="evidence" value="ECO:0007669"/>
    <property type="project" value="UniProtKB-UniPathway"/>
</dbReference>
<dbReference type="InterPro" id="IPR016267">
    <property type="entry name" value="UDPGP_trans"/>
</dbReference>
<dbReference type="UniPathway" id="UPA00164"/>
<dbReference type="Pfam" id="PF01704">
    <property type="entry name" value="UDPGP"/>
    <property type="match status" value="1"/>
</dbReference>
<comment type="caution">
    <text evidence="9">The sequence shown here is derived from an EMBL/GenBank/DDBJ whole genome shotgun (WGS) entry which is preliminary data.</text>
</comment>
<name>A0A177B8K7_9BILA</name>
<dbReference type="EC" id="2.7.7.9" evidence="3"/>
<dbReference type="InterPro" id="IPR029044">
    <property type="entry name" value="Nucleotide-diphossugar_trans"/>
</dbReference>
<evidence type="ECO:0000256" key="7">
    <source>
        <dbReference type="ARBA" id="ARBA00023579"/>
    </source>
</evidence>
<evidence type="ECO:0000256" key="4">
    <source>
        <dbReference type="ARBA" id="ARBA00019048"/>
    </source>
</evidence>
<dbReference type="SUPFAM" id="SSF53448">
    <property type="entry name" value="Nucleotide-diphospho-sugar transferases"/>
    <property type="match status" value="1"/>
</dbReference>
<evidence type="ECO:0000313" key="9">
    <source>
        <dbReference type="EMBL" id="OAF70628.1"/>
    </source>
</evidence>
<evidence type="ECO:0000256" key="5">
    <source>
        <dbReference type="ARBA" id="ARBA00022679"/>
    </source>
</evidence>
<dbReference type="GO" id="GO:0006011">
    <property type="term" value="P:UDP-alpha-D-glucose metabolic process"/>
    <property type="evidence" value="ECO:0007669"/>
    <property type="project" value="InterPro"/>
</dbReference>
<reference evidence="9 10" key="1">
    <citation type="submission" date="2016-04" db="EMBL/GenBank/DDBJ databases">
        <title>The genome of Intoshia linei affirms orthonectids as highly simplified spiralians.</title>
        <authorList>
            <person name="Mikhailov K.V."/>
            <person name="Slusarev G.S."/>
            <person name="Nikitin M.A."/>
            <person name="Logacheva M.D."/>
            <person name="Penin A."/>
            <person name="Aleoshin V."/>
            <person name="Panchin Y.V."/>
        </authorList>
    </citation>
    <scope>NUCLEOTIDE SEQUENCE [LARGE SCALE GENOMIC DNA]</scope>
    <source>
        <strain evidence="9">Intl2013</strain>
        <tissue evidence="9">Whole animal</tissue>
    </source>
</reference>
<organism evidence="9 10">
    <name type="scientific">Intoshia linei</name>
    <dbReference type="NCBI Taxonomy" id="1819745"/>
    <lineage>
        <taxon>Eukaryota</taxon>
        <taxon>Metazoa</taxon>
        <taxon>Spiralia</taxon>
        <taxon>Lophotrochozoa</taxon>
        <taxon>Mesozoa</taxon>
        <taxon>Orthonectida</taxon>
        <taxon>Rhopaluridae</taxon>
        <taxon>Intoshia</taxon>
    </lineage>
</organism>
<comment type="catalytic activity">
    <reaction evidence="8">
        <text>alpha-D-glucose 1-phosphate + UTP + H(+) = UDP-alpha-D-glucose + diphosphate</text>
        <dbReference type="Rhea" id="RHEA:19889"/>
        <dbReference type="ChEBI" id="CHEBI:15378"/>
        <dbReference type="ChEBI" id="CHEBI:33019"/>
        <dbReference type="ChEBI" id="CHEBI:46398"/>
        <dbReference type="ChEBI" id="CHEBI:58601"/>
        <dbReference type="ChEBI" id="CHEBI:58885"/>
        <dbReference type="EC" id="2.7.7.9"/>
    </reaction>
    <physiologicalReaction direction="left-to-right" evidence="8">
        <dbReference type="Rhea" id="RHEA:19890"/>
    </physiologicalReaction>
</comment>
<evidence type="ECO:0000313" key="10">
    <source>
        <dbReference type="Proteomes" id="UP000078046"/>
    </source>
</evidence>
<keyword evidence="10" id="KW-1185">Reference proteome</keyword>
<evidence type="ECO:0000256" key="3">
    <source>
        <dbReference type="ARBA" id="ARBA00012415"/>
    </source>
</evidence>
<evidence type="ECO:0000256" key="8">
    <source>
        <dbReference type="ARBA" id="ARBA00047432"/>
    </source>
</evidence>
<gene>
    <name evidence="9" type="ORF">A3Q56_01604</name>
</gene>
<evidence type="ECO:0000256" key="2">
    <source>
        <dbReference type="ARBA" id="ARBA00011823"/>
    </source>
</evidence>
<dbReference type="PANTHER" id="PTHR43511">
    <property type="match status" value="1"/>
</dbReference>
<sequence length="140" mass="16214">KNVLDHTIKELLGHTTDESIDSIAFKYRDFFKLLDKYFDQTSYETEWHHIKPIKPSSVFDYADMEEDMSYEEIRTNLRKLVVVKLNGGLGTTMGCTGPKSVIPVRENHTFLDLIVEQIQVIYFKLLNCKPVNVARQSENA</sequence>
<accession>A0A177B8K7</accession>
<comment type="subunit">
    <text evidence="2">Homooctamer.</text>
</comment>
<evidence type="ECO:0000256" key="6">
    <source>
        <dbReference type="ARBA" id="ARBA00022695"/>
    </source>
</evidence>
<protein>
    <recommendedName>
        <fullName evidence="4">UTP--glucose-1-phosphate uridylyltransferase</fullName>
        <ecNumber evidence="3">2.7.7.9</ecNumber>
    </recommendedName>
</protein>
<keyword evidence="6" id="KW-0548">Nucleotidyltransferase</keyword>
<feature type="non-terminal residue" evidence="9">
    <location>
        <position position="1"/>
    </location>
</feature>
<dbReference type="EMBL" id="LWCA01000127">
    <property type="protein sequence ID" value="OAF70628.1"/>
    <property type="molecule type" value="Genomic_DNA"/>
</dbReference>
<dbReference type="AlphaFoldDB" id="A0A177B8K7"/>
<proteinExistence type="inferred from homology"/>
<keyword evidence="5" id="KW-0808">Transferase</keyword>
<dbReference type="Gene3D" id="3.90.550.10">
    <property type="entry name" value="Spore Coat Polysaccharide Biosynthesis Protein SpsA, Chain A"/>
    <property type="match status" value="1"/>
</dbReference>
<evidence type="ECO:0000256" key="1">
    <source>
        <dbReference type="ARBA" id="ARBA00010401"/>
    </source>
</evidence>
<dbReference type="Proteomes" id="UP000078046">
    <property type="component" value="Unassembled WGS sequence"/>
</dbReference>
<comment type="function">
    <text evidence="7">UTP--glucose-1-phosphate uridylyltransferase catalyzing the conversion of glucose-1-phosphate into UDP-glucose, a crucial precursor for the production of glycogen.</text>
</comment>